<feature type="transmembrane region" description="Helical" evidence="1">
    <location>
        <begin position="309"/>
        <end position="329"/>
    </location>
</feature>
<feature type="transmembrane region" description="Helical" evidence="1">
    <location>
        <begin position="335"/>
        <end position="353"/>
    </location>
</feature>
<evidence type="ECO:0000313" key="2">
    <source>
        <dbReference type="EMBL" id="REF98567.1"/>
    </source>
</evidence>
<feature type="transmembrane region" description="Helical" evidence="1">
    <location>
        <begin position="257"/>
        <end position="275"/>
    </location>
</feature>
<feature type="transmembrane region" description="Helical" evidence="1">
    <location>
        <begin position="399"/>
        <end position="417"/>
    </location>
</feature>
<comment type="caution">
    <text evidence="2">The sequence shown here is derived from an EMBL/GenBank/DDBJ whole genome shotgun (WGS) entry which is preliminary data.</text>
</comment>
<organism evidence="2 3">
    <name type="scientific">Asanoa ferruginea</name>
    <dbReference type="NCBI Taxonomy" id="53367"/>
    <lineage>
        <taxon>Bacteria</taxon>
        <taxon>Bacillati</taxon>
        <taxon>Actinomycetota</taxon>
        <taxon>Actinomycetes</taxon>
        <taxon>Micromonosporales</taxon>
        <taxon>Micromonosporaceae</taxon>
        <taxon>Asanoa</taxon>
    </lineage>
</organism>
<dbReference type="EMBL" id="QUMQ01000001">
    <property type="protein sequence ID" value="REF98567.1"/>
    <property type="molecule type" value="Genomic_DNA"/>
</dbReference>
<accession>A0A3D9ZMY6</accession>
<keyword evidence="1" id="KW-0812">Transmembrane</keyword>
<name>A0A3D9ZMY6_9ACTN</name>
<keyword evidence="3" id="KW-1185">Reference proteome</keyword>
<feature type="transmembrane region" description="Helical" evidence="1">
    <location>
        <begin position="164"/>
        <end position="181"/>
    </location>
</feature>
<feature type="transmembrane region" description="Helical" evidence="1">
    <location>
        <begin position="193"/>
        <end position="212"/>
    </location>
</feature>
<feature type="transmembrane region" description="Helical" evidence="1">
    <location>
        <begin position="224"/>
        <end position="245"/>
    </location>
</feature>
<evidence type="ECO:0000256" key="1">
    <source>
        <dbReference type="SAM" id="Phobius"/>
    </source>
</evidence>
<dbReference type="RefSeq" id="WP_147315573.1">
    <property type="nucleotide sequence ID" value="NZ_BONB01000115.1"/>
</dbReference>
<feature type="transmembrane region" description="Helical" evidence="1">
    <location>
        <begin position="69"/>
        <end position="88"/>
    </location>
</feature>
<keyword evidence="1" id="KW-0472">Membrane</keyword>
<dbReference type="Proteomes" id="UP000256913">
    <property type="component" value="Unassembled WGS sequence"/>
</dbReference>
<protein>
    <submittedName>
        <fullName evidence="2">Uncharacterized protein</fullName>
    </submittedName>
</protein>
<proteinExistence type="predicted"/>
<feature type="transmembrane region" description="Helical" evidence="1">
    <location>
        <begin position="360"/>
        <end position="379"/>
    </location>
</feature>
<sequence>MIRRVLVSLAALAVGAVALDPIGEVLFYGLEGFPVSADASGVLRILSATGSVALLAVGAAAGCRVPGRAGGWPTVAAGLVVAGLLTAYAPLDGSSALFGELHPLIRPVAALVGGVVIGATLAAVLPATPAGGDPWPVAAFAAGIVAGLPLVLRLPPDFPELRTLGWAEVIALGLAVVAAVATRTAQEPETPRIRAVTLVAVFGAIVGAAFHMEYVGRATESSPAAVVAVVLLLTVLVWVLISRVLVRWSGSVAGPDAARFALTCAGAAAALFSASGRNHGIGWGSDWLPLIGLLAAAAGAWLTRRRPAIPWDAAGIGAAALIALVITTVRTENSSFLIAGMPVAAFALGSALARTAVAGALCGLVTLLITAPVLIGTFSQLQNLLFDDNEDQSGWFREAVLLTPLWLTGLLTAAYLARRPRPTSPAPEPLPVG</sequence>
<evidence type="ECO:0000313" key="3">
    <source>
        <dbReference type="Proteomes" id="UP000256913"/>
    </source>
</evidence>
<reference evidence="2 3" key="1">
    <citation type="submission" date="2018-08" db="EMBL/GenBank/DDBJ databases">
        <title>Sequencing the genomes of 1000 actinobacteria strains.</title>
        <authorList>
            <person name="Klenk H.-P."/>
        </authorList>
    </citation>
    <scope>NUCLEOTIDE SEQUENCE [LARGE SCALE GENOMIC DNA]</scope>
    <source>
        <strain evidence="2 3">DSM 44099</strain>
    </source>
</reference>
<feature type="transmembrane region" description="Helical" evidence="1">
    <location>
        <begin position="108"/>
        <end position="128"/>
    </location>
</feature>
<dbReference type="AlphaFoldDB" id="A0A3D9ZMY6"/>
<keyword evidence="1" id="KW-1133">Transmembrane helix</keyword>
<dbReference type="OrthoDB" id="9862396at2"/>
<gene>
    <name evidence="2" type="ORF">DFJ67_4585</name>
</gene>
<feature type="transmembrane region" description="Helical" evidence="1">
    <location>
        <begin position="135"/>
        <end position="152"/>
    </location>
</feature>
<feature type="transmembrane region" description="Helical" evidence="1">
    <location>
        <begin position="42"/>
        <end position="62"/>
    </location>
</feature>
<feature type="transmembrane region" description="Helical" evidence="1">
    <location>
        <begin position="281"/>
        <end position="302"/>
    </location>
</feature>